<organism evidence="2 3">
    <name type="scientific">Candidatus Curtissbacteria bacterium GW2011_GWC2_38_9</name>
    <dbReference type="NCBI Taxonomy" id="1618414"/>
    <lineage>
        <taxon>Bacteria</taxon>
        <taxon>Candidatus Curtissiibacteriota</taxon>
    </lineage>
</organism>
<dbReference type="InterPro" id="IPR001173">
    <property type="entry name" value="Glyco_trans_2-like"/>
</dbReference>
<evidence type="ECO:0000313" key="3">
    <source>
        <dbReference type="Proteomes" id="UP000034893"/>
    </source>
</evidence>
<protein>
    <submittedName>
        <fullName evidence="2">Glycosyl transferase family 2</fullName>
    </submittedName>
</protein>
<proteinExistence type="predicted"/>
<dbReference type="GO" id="GO:0006487">
    <property type="term" value="P:protein N-linked glycosylation"/>
    <property type="evidence" value="ECO:0007669"/>
    <property type="project" value="TreeGrafter"/>
</dbReference>
<dbReference type="GO" id="GO:0016740">
    <property type="term" value="F:transferase activity"/>
    <property type="evidence" value="ECO:0007669"/>
    <property type="project" value="UniProtKB-KW"/>
</dbReference>
<dbReference type="SUPFAM" id="SSF53448">
    <property type="entry name" value="Nucleotide-diphospho-sugar transferases"/>
    <property type="match status" value="1"/>
</dbReference>
<comment type="caution">
    <text evidence="2">The sequence shown here is derived from an EMBL/GenBank/DDBJ whole genome shotgun (WGS) entry which is preliminary data.</text>
</comment>
<sequence>MAMRKLAVTIILPCYNEGPTFEKSVKKIVSVLKKLKKNWEIIFVEDKSTDKTKKTIEKLVSQIKNSRAIYHSKNQGRGKSVADGIKTAKGEICGFLDVDLEVSADYIPLFTREIENGADMTIGRRFYERGMKSIARYLASKIYSSLVKTFLKIPIEDTEAGYKFFNRSKILPILSQVHDKHWFWDTEICARAYWSGLKISEIPILFERRTDKKSTVRMIPDTINYIRNLIRLKAKLKSQNAKLQIKI</sequence>
<evidence type="ECO:0000259" key="1">
    <source>
        <dbReference type="Pfam" id="PF00535"/>
    </source>
</evidence>
<gene>
    <name evidence="2" type="ORF">UT12_C0014G0005</name>
</gene>
<dbReference type="Proteomes" id="UP000034893">
    <property type="component" value="Unassembled WGS sequence"/>
</dbReference>
<dbReference type="Pfam" id="PF00535">
    <property type="entry name" value="Glycos_transf_2"/>
    <property type="match status" value="1"/>
</dbReference>
<dbReference type="InterPro" id="IPR029044">
    <property type="entry name" value="Nucleotide-diphossugar_trans"/>
</dbReference>
<name>A0A0G0LEE8_9BACT</name>
<dbReference type="AlphaFoldDB" id="A0A0G0LEE8"/>
<dbReference type="EMBL" id="LBVP01000014">
    <property type="protein sequence ID" value="KKQ89427.1"/>
    <property type="molecule type" value="Genomic_DNA"/>
</dbReference>
<feature type="domain" description="Glycosyltransferase 2-like" evidence="1">
    <location>
        <begin position="9"/>
        <end position="168"/>
    </location>
</feature>
<evidence type="ECO:0000313" key="2">
    <source>
        <dbReference type="EMBL" id="KKQ89427.1"/>
    </source>
</evidence>
<dbReference type="CDD" id="cd04179">
    <property type="entry name" value="DPM_DPG-synthase_like"/>
    <property type="match status" value="1"/>
</dbReference>
<dbReference type="PANTHER" id="PTHR10859">
    <property type="entry name" value="GLYCOSYL TRANSFERASE"/>
    <property type="match status" value="1"/>
</dbReference>
<dbReference type="Gene3D" id="3.90.550.10">
    <property type="entry name" value="Spore Coat Polysaccharide Biosynthesis Protein SpsA, Chain A"/>
    <property type="match status" value="1"/>
</dbReference>
<dbReference type="PANTHER" id="PTHR10859:SF105">
    <property type="entry name" value="DOLICHYL-PHOSPHATE BETA-D-MANNOSYLTRANSFERASE"/>
    <property type="match status" value="1"/>
</dbReference>
<accession>A0A0G0LEE8</accession>
<keyword evidence="2" id="KW-0808">Transferase</keyword>
<reference evidence="2 3" key="1">
    <citation type="journal article" date="2015" name="Nature">
        <title>rRNA introns, odd ribosomes, and small enigmatic genomes across a large radiation of phyla.</title>
        <authorList>
            <person name="Brown C.T."/>
            <person name="Hug L.A."/>
            <person name="Thomas B.C."/>
            <person name="Sharon I."/>
            <person name="Castelle C.J."/>
            <person name="Singh A."/>
            <person name="Wilkins M.J."/>
            <person name="Williams K.H."/>
            <person name="Banfield J.F."/>
        </authorList>
    </citation>
    <scope>NUCLEOTIDE SEQUENCE [LARGE SCALE GENOMIC DNA]</scope>
</reference>